<keyword evidence="2" id="KW-0808">Transferase</keyword>
<dbReference type="GO" id="GO:0008168">
    <property type="term" value="F:methyltransferase activity"/>
    <property type="evidence" value="ECO:0007669"/>
    <property type="project" value="UniProtKB-KW"/>
</dbReference>
<feature type="domain" description="Ribosomal RNA methyltransferase FtsJ" evidence="1">
    <location>
        <begin position="155"/>
        <end position="243"/>
    </location>
</feature>
<name>F1YTE5_9PROT</name>
<evidence type="ECO:0000313" key="2">
    <source>
        <dbReference type="EMBL" id="EGE48169.1"/>
    </source>
</evidence>
<dbReference type="InterPro" id="IPR002877">
    <property type="entry name" value="RNA_MeTrfase_FtsJ_dom"/>
</dbReference>
<dbReference type="SUPFAM" id="SSF53335">
    <property type="entry name" value="S-adenosyl-L-methionine-dependent methyltransferases"/>
    <property type="match status" value="1"/>
</dbReference>
<accession>F1YTE5</accession>
<dbReference type="EMBL" id="AEUP01000023">
    <property type="protein sequence ID" value="EGE48169.1"/>
    <property type="molecule type" value="Genomic_DNA"/>
</dbReference>
<dbReference type="GO" id="GO:0032259">
    <property type="term" value="P:methylation"/>
    <property type="evidence" value="ECO:0007669"/>
    <property type="project" value="UniProtKB-KW"/>
</dbReference>
<keyword evidence="2" id="KW-0489">Methyltransferase</keyword>
<dbReference type="Gene3D" id="3.40.50.150">
    <property type="entry name" value="Vaccinia Virus protein VP39"/>
    <property type="match status" value="1"/>
</dbReference>
<gene>
    <name evidence="2" type="primary">rlmM</name>
    <name evidence="2" type="ORF">APO_1208</name>
</gene>
<dbReference type="Proteomes" id="UP000018454">
    <property type="component" value="Unassembled WGS sequence"/>
</dbReference>
<protein>
    <submittedName>
        <fullName evidence="2">Ribosomal RNA large subunit methyltransferase M</fullName>
    </submittedName>
</protein>
<evidence type="ECO:0000313" key="3">
    <source>
        <dbReference type="Proteomes" id="UP000018454"/>
    </source>
</evidence>
<dbReference type="PANTHER" id="PTHR37524">
    <property type="entry name" value="RIBOSOMAL RNA LARGE SUBUNIT METHYLTRANSFERASE M"/>
    <property type="match status" value="1"/>
</dbReference>
<dbReference type="AlphaFoldDB" id="F1YTE5"/>
<dbReference type="Pfam" id="PF01728">
    <property type="entry name" value="FtsJ"/>
    <property type="match status" value="1"/>
</dbReference>
<dbReference type="PANTHER" id="PTHR37524:SF2">
    <property type="entry name" value="RIBOSOMAL RNA METHYLTRANSFERASE FTSJ DOMAIN-CONTAINING PROTEIN"/>
    <property type="match status" value="1"/>
</dbReference>
<comment type="caution">
    <text evidence="2">The sequence shown here is derived from an EMBL/GenBank/DDBJ whole genome shotgun (WGS) entry which is preliminary data.</text>
</comment>
<evidence type="ECO:0000259" key="1">
    <source>
        <dbReference type="Pfam" id="PF01728"/>
    </source>
</evidence>
<dbReference type="InterPro" id="IPR029063">
    <property type="entry name" value="SAM-dependent_MTases_sf"/>
</dbReference>
<organism evidence="2 3">
    <name type="scientific">Acetobacter pomorum DM001</name>
    <dbReference type="NCBI Taxonomy" id="945681"/>
    <lineage>
        <taxon>Bacteria</taxon>
        <taxon>Pseudomonadati</taxon>
        <taxon>Pseudomonadota</taxon>
        <taxon>Alphaproteobacteria</taxon>
        <taxon>Acetobacterales</taxon>
        <taxon>Acetobacteraceae</taxon>
        <taxon>Acetobacter</taxon>
    </lineage>
</organism>
<reference evidence="2 3" key="1">
    <citation type="journal article" date="2011" name="Science">
        <title>Drosophila microbiome modulates host developmental and metabolic homeostasis via insulin signaling.</title>
        <authorList>
            <person name="Shin S.C."/>
            <person name="Kim S.H."/>
            <person name="You H."/>
            <person name="Kim B."/>
            <person name="Kim A.C."/>
            <person name="Lee K.A."/>
            <person name="Yoon J.H."/>
            <person name="Ryu J.H."/>
            <person name="Lee W.J."/>
        </authorList>
    </citation>
    <scope>NUCLEOTIDE SEQUENCE [LARGE SCALE GENOMIC DNA]</scope>
    <source>
        <strain evidence="2 3">DM001</strain>
    </source>
</reference>
<proteinExistence type="predicted"/>
<sequence length="327" mass="35968">MPSMSTIRTAWLAADGLTSVLEADLAWRGVTIDRWHGRLALSSSKPVYSPWALDIWLNPQVVEITSIRNAADTLRALQRNWSLYAVDHFRRTALITDKLPPVKAAPLVFPTLPPTSPLGAWTLLDTNTLLFSARKTSPFVNGAPQFVENRTGPPSRAYLKLWEACTRLGRWPTPNERCYDLGATPGGWTWAIANLGAQVTAFDRAPLDPKVAAMPGVSFQQASAFGLEPEKLAAVDWMFSDIIAYPQRLLRLTQNWMTSGNTNNIVLTVKFQGETDHEIVAAFEAIPGGSLAHLAHNKHELTFFWNKAAAAENRPTLAGTNLAEEAA</sequence>